<keyword evidence="9 12" id="KW-0804">Transcription</keyword>
<dbReference type="PROSITE" id="PS00028">
    <property type="entry name" value="ZINC_FINGER_C2H2_1"/>
    <property type="match status" value="1"/>
</dbReference>
<dbReference type="CDD" id="cd01453">
    <property type="entry name" value="vWA_transcription_factor_IIH_type"/>
    <property type="match status" value="1"/>
</dbReference>
<feature type="compositionally biased region" description="Basic and acidic residues" evidence="14">
    <location>
        <begin position="19"/>
        <end position="28"/>
    </location>
</feature>
<evidence type="ECO:0000313" key="16">
    <source>
        <dbReference type="EMBL" id="KAH7155074.1"/>
    </source>
</evidence>
<feature type="domain" description="VWFA" evidence="15">
    <location>
        <begin position="93"/>
        <end position="277"/>
    </location>
</feature>
<keyword evidence="11 12" id="KW-0539">Nucleus</keyword>
<comment type="function">
    <text evidence="1">Component of the general transcription and DNA repair factor IIH (TFIIH) core complex, which is involved in general and transcription-coupled nucleotide excision repair (NER) of damaged DNA and, when complexed to TFIIK, in RNA transcription by RNA polymerase II. In NER, TFIIH acts by opening DNA around the lesion to allow the excision of the damaged oligonucleotide and its replacement by a new DNA fragment. In transcription, TFIIH has an essential role in transcription initiation. When the pre-initiation complex (PIC) has been established, TFIIH is required for promoter opening and promoter escape. Phosphorylation of the C-terminal tail (CTD) of the largest subunit of RNA polymerase II by the kinase module TFIIK controls the initiation of transcription.</text>
</comment>
<comment type="subcellular location">
    <subcellularLocation>
        <location evidence="2 12">Nucleus</location>
    </subcellularLocation>
</comment>
<feature type="region of interest" description="Disordered" evidence="14">
    <location>
        <begin position="384"/>
        <end position="407"/>
    </location>
</feature>
<dbReference type="FunFam" id="3.40.50.410:FF:000015">
    <property type="entry name" value="General transcription factor IIH subunit 2"/>
    <property type="match status" value="1"/>
</dbReference>
<evidence type="ECO:0000256" key="7">
    <source>
        <dbReference type="ARBA" id="ARBA00022833"/>
    </source>
</evidence>
<reference evidence="16" key="1">
    <citation type="journal article" date="2021" name="Nat. Commun.">
        <title>Genetic determinants of endophytism in the Arabidopsis root mycobiome.</title>
        <authorList>
            <person name="Mesny F."/>
            <person name="Miyauchi S."/>
            <person name="Thiergart T."/>
            <person name="Pickel B."/>
            <person name="Atanasova L."/>
            <person name="Karlsson M."/>
            <person name="Huettel B."/>
            <person name="Barry K.W."/>
            <person name="Haridas S."/>
            <person name="Chen C."/>
            <person name="Bauer D."/>
            <person name="Andreopoulos W."/>
            <person name="Pangilinan J."/>
            <person name="LaButti K."/>
            <person name="Riley R."/>
            <person name="Lipzen A."/>
            <person name="Clum A."/>
            <person name="Drula E."/>
            <person name="Henrissat B."/>
            <person name="Kohler A."/>
            <person name="Grigoriev I.V."/>
            <person name="Martin F.M."/>
            <person name="Hacquard S."/>
        </authorList>
    </citation>
    <scope>NUCLEOTIDE SEQUENCE</scope>
    <source>
        <strain evidence="16">MPI-CAGE-AT-0021</strain>
    </source>
</reference>
<evidence type="ECO:0000259" key="15">
    <source>
        <dbReference type="PROSITE" id="PS50234"/>
    </source>
</evidence>
<keyword evidence="7 12" id="KW-0862">Zinc</keyword>
<dbReference type="GO" id="GO:0006289">
    <property type="term" value="P:nucleotide-excision repair"/>
    <property type="evidence" value="ECO:0007669"/>
    <property type="project" value="UniProtKB-UniRule"/>
</dbReference>
<organism evidence="16 17">
    <name type="scientific">Dactylonectria estremocensis</name>
    <dbReference type="NCBI Taxonomy" id="1079267"/>
    <lineage>
        <taxon>Eukaryota</taxon>
        <taxon>Fungi</taxon>
        <taxon>Dikarya</taxon>
        <taxon>Ascomycota</taxon>
        <taxon>Pezizomycotina</taxon>
        <taxon>Sordariomycetes</taxon>
        <taxon>Hypocreomycetidae</taxon>
        <taxon>Hypocreales</taxon>
        <taxon>Nectriaceae</taxon>
        <taxon>Dactylonectria</taxon>
    </lineage>
</organism>
<evidence type="ECO:0000256" key="9">
    <source>
        <dbReference type="ARBA" id="ARBA00023163"/>
    </source>
</evidence>
<dbReference type="GO" id="GO:0006357">
    <property type="term" value="P:regulation of transcription by RNA polymerase II"/>
    <property type="evidence" value="ECO:0007669"/>
    <property type="project" value="UniProtKB-UniRule"/>
</dbReference>
<dbReference type="Gene3D" id="3.30.40.10">
    <property type="entry name" value="Zinc/RING finger domain, C3HC4 (zinc finger)"/>
    <property type="match status" value="1"/>
</dbReference>
<dbReference type="Proteomes" id="UP000717696">
    <property type="component" value="Unassembled WGS sequence"/>
</dbReference>
<keyword evidence="5" id="KW-0227">DNA damage</keyword>
<dbReference type="InterPro" id="IPR036465">
    <property type="entry name" value="vWFA_dom_sf"/>
</dbReference>
<dbReference type="InterPro" id="IPR004595">
    <property type="entry name" value="TFIIH_C1-like_dom"/>
</dbReference>
<dbReference type="Gene3D" id="3.40.50.410">
    <property type="entry name" value="von Willebrand factor, type A domain"/>
    <property type="match status" value="1"/>
</dbReference>
<evidence type="ECO:0000256" key="4">
    <source>
        <dbReference type="ARBA" id="ARBA00022723"/>
    </source>
</evidence>
<comment type="caution">
    <text evidence="16">The sequence shown here is derived from an EMBL/GenBank/DDBJ whole genome shotgun (WGS) entry which is preliminary data.</text>
</comment>
<dbReference type="SUPFAM" id="SSF57889">
    <property type="entry name" value="Cysteine-rich domain"/>
    <property type="match status" value="1"/>
</dbReference>
<dbReference type="GO" id="GO:0006367">
    <property type="term" value="P:transcription initiation at RNA polymerase II promoter"/>
    <property type="evidence" value="ECO:0007669"/>
    <property type="project" value="UniProtKB-ARBA"/>
</dbReference>
<dbReference type="OrthoDB" id="284275at2759"/>
<evidence type="ECO:0000256" key="13">
    <source>
        <dbReference type="PIRSR" id="PIRSR015919-1"/>
    </source>
</evidence>
<gene>
    <name evidence="16" type="ORF">B0J13DRAFT_216762</name>
</gene>
<dbReference type="EMBL" id="JAGMUU010000004">
    <property type="protein sequence ID" value="KAH7155074.1"/>
    <property type="molecule type" value="Genomic_DNA"/>
</dbReference>
<evidence type="ECO:0000256" key="11">
    <source>
        <dbReference type="ARBA" id="ARBA00023242"/>
    </source>
</evidence>
<feature type="compositionally biased region" description="Acidic residues" evidence="14">
    <location>
        <begin position="1"/>
        <end position="18"/>
    </location>
</feature>
<evidence type="ECO:0000256" key="8">
    <source>
        <dbReference type="ARBA" id="ARBA00023015"/>
    </source>
</evidence>
<keyword evidence="17" id="KW-1185">Reference proteome</keyword>
<keyword evidence="6" id="KW-0863">Zinc-finger</keyword>
<dbReference type="SMART" id="SM01047">
    <property type="entry name" value="C1_4"/>
    <property type="match status" value="1"/>
</dbReference>
<dbReference type="PANTHER" id="PTHR12695:SF2">
    <property type="entry name" value="GENERAL TRANSCRIPTION FACTOR IIH SUBUNIT 2-RELATED"/>
    <property type="match status" value="1"/>
</dbReference>
<proteinExistence type="inferred from homology"/>
<feature type="compositionally biased region" description="Basic and acidic residues" evidence="14">
    <location>
        <begin position="36"/>
        <end position="51"/>
    </location>
</feature>
<evidence type="ECO:0000256" key="14">
    <source>
        <dbReference type="SAM" id="MobiDB-lite"/>
    </source>
</evidence>
<dbReference type="GO" id="GO:0000439">
    <property type="term" value="C:transcription factor TFIIH core complex"/>
    <property type="evidence" value="ECO:0007669"/>
    <property type="project" value="UniProtKB-UniRule"/>
</dbReference>
<dbReference type="SUPFAM" id="SSF53300">
    <property type="entry name" value="vWA-like"/>
    <property type="match status" value="1"/>
</dbReference>
<dbReference type="SMART" id="SM00327">
    <property type="entry name" value="VWA"/>
    <property type="match status" value="1"/>
</dbReference>
<evidence type="ECO:0000256" key="12">
    <source>
        <dbReference type="PIRNR" id="PIRNR015919"/>
    </source>
</evidence>
<evidence type="ECO:0000256" key="2">
    <source>
        <dbReference type="ARBA" id="ARBA00004123"/>
    </source>
</evidence>
<feature type="compositionally biased region" description="Basic and acidic residues" evidence="14">
    <location>
        <begin position="385"/>
        <end position="404"/>
    </location>
</feature>
<protein>
    <recommendedName>
        <fullName evidence="12">General transcription and DNA repair factor IIH</fullName>
    </recommendedName>
</protein>
<sequence length="471" mass="52010">MADSDGEYVENDMSDDDLMDHRVTKDDAQAGNGKGRKADRNAARSWETSKRTWETNLPEEDQDGILNLATLEAEKRKRLLRDTTPLQRGIIRHLVLVLDMSFAMAEKDLLPTRYRLTLKYAAAFVREFFEQNPISQLGIIGMRDGVAVRISDVGGNPSEHLERLKGLENQDPQGNPSLQNALEMCRGALFHAPSHGTREVLIIYGALLSSDPGDIHETIGNLINDRMRVSIVGLSAQVAICAELCSRTNAGDESQYNIAMDEVHYRELFLAATTPPVTRTEKHSTASLLMMGFPSRTLAPDGTTSYCACHNKPCREGYLCTRCSTRVCRLPAECPACGLTLILSTHLARSYHHLFPLRNWVEVPWPKAVKSAACFSCLAPFPESPKSRAPDKDKIRDKTKDEAVRPAAKGVSESGRYACEVCDEHFCIDCDVFAHEVIHNCPGCQSKVQIAPAALTEVNGNGHTNGDVVMT</sequence>
<dbReference type="InterPro" id="IPR002035">
    <property type="entry name" value="VWF_A"/>
</dbReference>
<evidence type="ECO:0000313" key="17">
    <source>
        <dbReference type="Proteomes" id="UP000717696"/>
    </source>
</evidence>
<evidence type="ECO:0000256" key="10">
    <source>
        <dbReference type="ARBA" id="ARBA00023204"/>
    </source>
</evidence>
<dbReference type="NCBIfam" id="TIGR00622">
    <property type="entry name" value="ssl1"/>
    <property type="match status" value="1"/>
</dbReference>
<dbReference type="InterPro" id="IPR013087">
    <property type="entry name" value="Znf_C2H2_type"/>
</dbReference>
<keyword evidence="8 12" id="KW-0805">Transcription regulation</keyword>
<accession>A0A9P9JCL7</accession>
<keyword evidence="10" id="KW-0234">DNA repair</keyword>
<dbReference type="Pfam" id="PF04056">
    <property type="entry name" value="Ssl1"/>
    <property type="match status" value="1"/>
</dbReference>
<feature type="region of interest" description="Disordered" evidence="14">
    <location>
        <begin position="1"/>
        <end position="51"/>
    </location>
</feature>
<dbReference type="GO" id="GO:0008270">
    <property type="term" value="F:zinc ion binding"/>
    <property type="evidence" value="ECO:0007669"/>
    <property type="project" value="UniProtKB-UniRule"/>
</dbReference>
<dbReference type="InterPro" id="IPR046349">
    <property type="entry name" value="C1-like_sf"/>
</dbReference>
<name>A0A9P9JCL7_9HYPO</name>
<dbReference type="InterPro" id="IPR007198">
    <property type="entry name" value="Ssl1-like"/>
</dbReference>
<evidence type="ECO:0000256" key="6">
    <source>
        <dbReference type="ARBA" id="ARBA00022771"/>
    </source>
</evidence>
<dbReference type="AlphaFoldDB" id="A0A9P9JCL7"/>
<evidence type="ECO:0000256" key="1">
    <source>
        <dbReference type="ARBA" id="ARBA00002817"/>
    </source>
</evidence>
<dbReference type="Pfam" id="PF07975">
    <property type="entry name" value="C1_4"/>
    <property type="match status" value="1"/>
</dbReference>
<keyword evidence="4 12" id="KW-0479">Metal-binding</keyword>
<evidence type="ECO:0000256" key="3">
    <source>
        <dbReference type="ARBA" id="ARBA00006092"/>
    </source>
</evidence>
<dbReference type="PIRSF" id="PIRSF015919">
    <property type="entry name" value="TFIIH_SSL1"/>
    <property type="match status" value="1"/>
</dbReference>
<dbReference type="PROSITE" id="PS50234">
    <property type="entry name" value="VWFA"/>
    <property type="match status" value="1"/>
</dbReference>
<evidence type="ECO:0000256" key="5">
    <source>
        <dbReference type="ARBA" id="ARBA00022763"/>
    </source>
</evidence>
<dbReference type="InterPro" id="IPR013083">
    <property type="entry name" value="Znf_RING/FYVE/PHD"/>
</dbReference>
<dbReference type="FunFam" id="3.30.40.10:FF:000477">
    <property type="entry name" value="General transcription and DNA repair factor IIH"/>
    <property type="match status" value="1"/>
</dbReference>
<dbReference type="InterPro" id="IPR012170">
    <property type="entry name" value="TFIIH_SSL1/p44"/>
</dbReference>
<comment type="similarity">
    <text evidence="3 12">Belongs to the GTF2H2 family.</text>
</comment>
<feature type="zinc finger region" description="C4-type" evidence="13">
    <location>
        <begin position="320"/>
        <end position="337"/>
    </location>
</feature>
<dbReference type="GO" id="GO:0005675">
    <property type="term" value="C:transcription factor TFIIH holo complex"/>
    <property type="evidence" value="ECO:0007669"/>
    <property type="project" value="UniProtKB-UniRule"/>
</dbReference>
<dbReference type="PANTHER" id="PTHR12695">
    <property type="entry name" value="GENERAL TRANSCRIPTION FACTOR IIH SUBUNIT 2"/>
    <property type="match status" value="1"/>
</dbReference>